<protein>
    <recommendedName>
        <fullName evidence="4">SigmaK-factor processing regulatory BofA</fullName>
    </recommendedName>
</protein>
<organism evidence="2 3">
    <name type="scientific">Halorhabdus utahensis (strain DSM 12940 / JCM 11049 / AX-2)</name>
    <dbReference type="NCBI Taxonomy" id="519442"/>
    <lineage>
        <taxon>Archaea</taxon>
        <taxon>Methanobacteriati</taxon>
        <taxon>Methanobacteriota</taxon>
        <taxon>Stenosarchaea group</taxon>
        <taxon>Halobacteria</taxon>
        <taxon>Halobacteriales</taxon>
        <taxon>Haloarculaceae</taxon>
        <taxon>Halorhabdus</taxon>
    </lineage>
</organism>
<evidence type="ECO:0000256" key="1">
    <source>
        <dbReference type="SAM" id="Phobius"/>
    </source>
</evidence>
<dbReference type="InterPro" id="IPR010001">
    <property type="entry name" value="BofA"/>
</dbReference>
<keyword evidence="1" id="KW-0472">Membrane</keyword>
<dbReference type="EMBL" id="CP001687">
    <property type="protein sequence ID" value="ACV12108.1"/>
    <property type="molecule type" value="Genomic_DNA"/>
</dbReference>
<gene>
    <name evidence="2" type="ordered locus">Huta_1939</name>
</gene>
<sequence>MVTGIEVTALLIVLGVVFGAYWIVKAIKPFVWNAVIGLVVFFVAEMAFGLEVAISPLVLLIVAIGGLPGAIVVILLSVLEVAFVPAVIIAAF</sequence>
<reference evidence="2 3" key="1">
    <citation type="journal article" date="2009" name="Stand. Genomic Sci.">
        <title>Complete genome sequence of Halorhabdus utahensis type strain (AX-2).</title>
        <authorList>
            <person name="Anderson I."/>
            <person name="Tindall B.J."/>
            <person name="Pomrenke H."/>
            <person name="Goker M."/>
            <person name="Lapidus A."/>
            <person name="Nolan M."/>
            <person name="Copeland A."/>
            <person name="Glavina Del Rio T."/>
            <person name="Chen F."/>
            <person name="Tice H."/>
            <person name="Cheng J.F."/>
            <person name="Lucas S."/>
            <person name="Chertkov O."/>
            <person name="Bruce D."/>
            <person name="Brettin T."/>
            <person name="Detter J.C."/>
            <person name="Han C."/>
            <person name="Goodwin L."/>
            <person name="Land M."/>
            <person name="Hauser L."/>
            <person name="Chang Y.J."/>
            <person name="Jeffries C.D."/>
            <person name="Pitluck S."/>
            <person name="Pati A."/>
            <person name="Mavromatis K."/>
            <person name="Ivanova N."/>
            <person name="Ovchinnikova G."/>
            <person name="Chen A."/>
            <person name="Palaniappan K."/>
            <person name="Chain P."/>
            <person name="Rohde M."/>
            <person name="Bristow J."/>
            <person name="Eisen J.A."/>
            <person name="Markowitz V."/>
            <person name="Hugenholtz P."/>
            <person name="Kyrpides N.C."/>
            <person name="Klenk H.P."/>
        </authorList>
    </citation>
    <scope>NUCLEOTIDE SEQUENCE [LARGE SCALE GENOMIC DNA]</scope>
    <source>
        <strain evidence="3">DSM 12940 / JCM 11049 / AX-2</strain>
    </source>
</reference>
<dbReference type="Pfam" id="PF07441">
    <property type="entry name" value="BofA"/>
    <property type="match status" value="1"/>
</dbReference>
<feature type="transmembrane region" description="Helical" evidence="1">
    <location>
        <begin position="7"/>
        <end position="24"/>
    </location>
</feature>
<keyword evidence="1" id="KW-0812">Transmembrane</keyword>
<dbReference type="RefSeq" id="WP_015789679.1">
    <property type="nucleotide sequence ID" value="NC_013158.1"/>
</dbReference>
<dbReference type="GeneID" id="8384232"/>
<name>C7NT33_HALUD</name>
<keyword evidence="3" id="KW-1185">Reference proteome</keyword>
<dbReference type="OrthoDB" id="205985at2157"/>
<dbReference type="Proteomes" id="UP000002071">
    <property type="component" value="Chromosome"/>
</dbReference>
<dbReference type="AlphaFoldDB" id="C7NT33"/>
<evidence type="ECO:0008006" key="4">
    <source>
        <dbReference type="Google" id="ProtNLM"/>
    </source>
</evidence>
<proteinExistence type="predicted"/>
<evidence type="ECO:0000313" key="2">
    <source>
        <dbReference type="EMBL" id="ACV12108.1"/>
    </source>
</evidence>
<accession>C7NT33</accession>
<dbReference type="eggNOG" id="arCOG05132">
    <property type="taxonomic scope" value="Archaea"/>
</dbReference>
<keyword evidence="1" id="KW-1133">Transmembrane helix</keyword>
<dbReference type="KEGG" id="hut:Huta_1939"/>
<evidence type="ECO:0000313" key="3">
    <source>
        <dbReference type="Proteomes" id="UP000002071"/>
    </source>
</evidence>
<feature type="transmembrane region" description="Helical" evidence="1">
    <location>
        <begin position="30"/>
        <end position="50"/>
    </location>
</feature>
<dbReference type="HOGENOM" id="CLU_172280_0_0_2"/>
<feature type="transmembrane region" description="Helical" evidence="1">
    <location>
        <begin position="57"/>
        <end position="90"/>
    </location>
</feature>